<gene>
    <name evidence="1" type="ORF">MNBD_BACTEROID01-1865</name>
</gene>
<organism evidence="1">
    <name type="scientific">hydrothermal vent metagenome</name>
    <dbReference type="NCBI Taxonomy" id="652676"/>
    <lineage>
        <taxon>unclassified sequences</taxon>
        <taxon>metagenomes</taxon>
        <taxon>ecological metagenomes</taxon>
    </lineage>
</organism>
<accession>A0A3B0TWS1</accession>
<feature type="non-terminal residue" evidence="1">
    <location>
        <position position="113"/>
    </location>
</feature>
<sequence length="113" mass="12891">MDENIHSANKVELIYVIPWRLNFLTIALFNNLYGQKPEEKPGQNFPAEKLTVHITQECAFPGEVVWFKIYCTSPLYPEVELSRMAYIELVNSDNASLLRKKILLEGGEGEGAF</sequence>
<proteinExistence type="predicted"/>
<dbReference type="AlphaFoldDB" id="A0A3B0TWS1"/>
<evidence type="ECO:0000313" key="1">
    <source>
        <dbReference type="EMBL" id="VAW23191.1"/>
    </source>
</evidence>
<protein>
    <submittedName>
        <fullName evidence="1">Uncharacterized protein</fullName>
    </submittedName>
</protein>
<reference evidence="1" key="1">
    <citation type="submission" date="2018-06" db="EMBL/GenBank/DDBJ databases">
        <authorList>
            <person name="Zhirakovskaya E."/>
        </authorList>
    </citation>
    <scope>NUCLEOTIDE SEQUENCE</scope>
</reference>
<name>A0A3B0TWS1_9ZZZZ</name>
<dbReference type="EMBL" id="UOEP01000189">
    <property type="protein sequence ID" value="VAW23191.1"/>
    <property type="molecule type" value="Genomic_DNA"/>
</dbReference>